<feature type="transmembrane region" description="Helical" evidence="6">
    <location>
        <begin position="57"/>
        <end position="77"/>
    </location>
</feature>
<evidence type="ECO:0000256" key="3">
    <source>
        <dbReference type="ARBA" id="ARBA00022692"/>
    </source>
</evidence>
<dbReference type="KEGG" id="drg:H9K76_16035"/>
<keyword evidence="8" id="KW-1185">Reference proteome</keyword>
<feature type="transmembrane region" description="Helical" evidence="6">
    <location>
        <begin position="258"/>
        <end position="282"/>
    </location>
</feature>
<feature type="transmembrane region" description="Helical" evidence="6">
    <location>
        <begin position="31"/>
        <end position="50"/>
    </location>
</feature>
<keyword evidence="3 6" id="KW-0812">Transmembrane</keyword>
<dbReference type="AlphaFoldDB" id="A0A7G9RKF6"/>
<comment type="subcellular location">
    <subcellularLocation>
        <location evidence="1">Cell membrane</location>
        <topology evidence="1">Multi-pass membrane protein</topology>
    </subcellularLocation>
</comment>
<evidence type="ECO:0000313" key="8">
    <source>
        <dbReference type="Proteomes" id="UP000515811"/>
    </source>
</evidence>
<dbReference type="CDD" id="cd06581">
    <property type="entry name" value="TM_PBP1_LivM_like"/>
    <property type="match status" value="1"/>
</dbReference>
<keyword evidence="2" id="KW-1003">Cell membrane</keyword>
<feature type="transmembrane region" description="Helical" evidence="6">
    <location>
        <begin position="132"/>
        <end position="153"/>
    </location>
</feature>
<dbReference type="InterPro" id="IPR043428">
    <property type="entry name" value="LivM-like"/>
</dbReference>
<dbReference type="Pfam" id="PF02653">
    <property type="entry name" value="BPD_transp_2"/>
    <property type="match status" value="1"/>
</dbReference>
<dbReference type="PANTHER" id="PTHR30482">
    <property type="entry name" value="HIGH-AFFINITY BRANCHED-CHAIN AMINO ACID TRANSPORT SYSTEM PERMEASE"/>
    <property type="match status" value="1"/>
</dbReference>
<protein>
    <submittedName>
        <fullName evidence="7">Branched-chain amino acid ABC transporter permease</fullName>
    </submittedName>
</protein>
<evidence type="ECO:0000256" key="2">
    <source>
        <dbReference type="ARBA" id="ARBA00022475"/>
    </source>
</evidence>
<feature type="transmembrane region" description="Helical" evidence="6">
    <location>
        <begin position="219"/>
        <end position="246"/>
    </location>
</feature>
<proteinExistence type="predicted"/>
<dbReference type="EMBL" id="CP060714">
    <property type="protein sequence ID" value="QNN56081.1"/>
    <property type="molecule type" value="Genomic_DNA"/>
</dbReference>
<reference evidence="7 8" key="1">
    <citation type="submission" date="2020-08" db="EMBL/GenBank/DDBJ databases">
        <title>Genome sequence of Diaphorobacter ruginosibacter DSM 27467T.</title>
        <authorList>
            <person name="Hyun D.-W."/>
            <person name="Bae J.-W."/>
        </authorList>
    </citation>
    <scope>NUCLEOTIDE SEQUENCE [LARGE SCALE GENOMIC DNA]</scope>
    <source>
        <strain evidence="7 8">DSM 27467</strain>
    </source>
</reference>
<keyword evidence="4 6" id="KW-1133">Transmembrane helix</keyword>
<dbReference type="InterPro" id="IPR001851">
    <property type="entry name" value="ABC_transp_permease"/>
</dbReference>
<evidence type="ECO:0000256" key="4">
    <source>
        <dbReference type="ARBA" id="ARBA00022989"/>
    </source>
</evidence>
<gene>
    <name evidence="7" type="ORF">H9K76_16035</name>
</gene>
<dbReference type="GO" id="GO:0015658">
    <property type="term" value="F:branched-chain amino acid transmembrane transporter activity"/>
    <property type="evidence" value="ECO:0007669"/>
    <property type="project" value="InterPro"/>
</dbReference>
<name>A0A7G9RKF6_9BURK</name>
<dbReference type="PANTHER" id="PTHR30482:SF10">
    <property type="entry name" value="HIGH-AFFINITY BRANCHED-CHAIN AMINO ACID TRANSPORT PROTEIN BRAE"/>
    <property type="match status" value="1"/>
</dbReference>
<dbReference type="GO" id="GO:0005886">
    <property type="term" value="C:plasma membrane"/>
    <property type="evidence" value="ECO:0007669"/>
    <property type="project" value="UniProtKB-SubCell"/>
</dbReference>
<organism evidence="7 8">
    <name type="scientific">Diaphorobacter ruginosibacter</name>
    <dbReference type="NCBI Taxonomy" id="1715720"/>
    <lineage>
        <taxon>Bacteria</taxon>
        <taxon>Pseudomonadati</taxon>
        <taxon>Pseudomonadota</taxon>
        <taxon>Betaproteobacteria</taxon>
        <taxon>Burkholderiales</taxon>
        <taxon>Comamonadaceae</taxon>
        <taxon>Diaphorobacter</taxon>
    </lineage>
</organism>
<dbReference type="Proteomes" id="UP000515811">
    <property type="component" value="Chromosome"/>
</dbReference>
<feature type="transmembrane region" description="Helical" evidence="6">
    <location>
        <begin position="185"/>
        <end position="207"/>
    </location>
</feature>
<evidence type="ECO:0000256" key="6">
    <source>
        <dbReference type="SAM" id="Phobius"/>
    </source>
</evidence>
<evidence type="ECO:0000256" key="5">
    <source>
        <dbReference type="ARBA" id="ARBA00023136"/>
    </source>
</evidence>
<accession>A0A7G9RKF6</accession>
<evidence type="ECO:0000313" key="7">
    <source>
        <dbReference type="EMBL" id="QNN56081.1"/>
    </source>
</evidence>
<evidence type="ECO:0000256" key="1">
    <source>
        <dbReference type="ARBA" id="ARBA00004651"/>
    </source>
</evidence>
<dbReference type="RefSeq" id="WP_187596351.1">
    <property type="nucleotide sequence ID" value="NZ_CP060714.1"/>
</dbReference>
<keyword evidence="5 6" id="KW-0472">Membrane</keyword>
<sequence length="297" mass="31701">MIAYLCAIGIIALIYALLALGLNLQFGLTRLVNFGVVAFFAVGAYASGLLSLQGVPLVVCFIAAMLVSAVLALPIGLLSLRLRDDYLAIVTLGFSEAVRITIQQEEWLTKGVQGLPGLPKLFAGWPSPWGDVAIFTVLVLITALVVWGTVRLARSPFGRLLRAIGDDEAALSALGKDPAWFKVQIFMLGAALFGMAGAFYAHFITFITPEQFIPLITFYVWMGLVMGGTGSVRGALFGTFLLMVFLEGSRFVKDWIPGVSEVGMASLRLAAVGLALILVTLYRPNGMFGGDSGGKSQ</sequence>